<dbReference type="InterPro" id="IPR000189">
    <property type="entry name" value="Transglyc_AS"/>
</dbReference>
<dbReference type="GO" id="GO:0000270">
    <property type="term" value="P:peptidoglycan metabolic process"/>
    <property type="evidence" value="ECO:0007669"/>
    <property type="project" value="InterPro"/>
</dbReference>
<dbReference type="SUPFAM" id="SSF53955">
    <property type="entry name" value="Lysozyme-like"/>
    <property type="match status" value="1"/>
</dbReference>
<keyword evidence="5" id="KW-1185">Reference proteome</keyword>
<dbReference type="Gene3D" id="1.10.530.10">
    <property type="match status" value="1"/>
</dbReference>
<feature type="domain" description="LysM" evidence="3">
    <location>
        <begin position="365"/>
        <end position="408"/>
    </location>
</feature>
<dbReference type="GO" id="GO:0008932">
    <property type="term" value="F:lytic endotransglycosylase activity"/>
    <property type="evidence" value="ECO:0007669"/>
    <property type="project" value="TreeGrafter"/>
</dbReference>
<evidence type="ECO:0000259" key="3">
    <source>
        <dbReference type="PROSITE" id="PS51782"/>
    </source>
</evidence>
<dbReference type="SMART" id="SM00257">
    <property type="entry name" value="LysM"/>
    <property type="match status" value="2"/>
</dbReference>
<comment type="caution">
    <text evidence="4">The sequence shown here is derived from an EMBL/GenBank/DDBJ whole genome shotgun (WGS) entry which is preliminary data.</text>
</comment>
<dbReference type="Pfam" id="PF01464">
    <property type="entry name" value="SLT"/>
    <property type="match status" value="1"/>
</dbReference>
<dbReference type="OrthoDB" id="9815002at2"/>
<evidence type="ECO:0000313" key="5">
    <source>
        <dbReference type="Proteomes" id="UP000272117"/>
    </source>
</evidence>
<comment type="similarity">
    <text evidence="1">Belongs to the transglycosylase Slt family.</text>
</comment>
<dbReference type="Pfam" id="PF01476">
    <property type="entry name" value="LysM"/>
    <property type="match status" value="2"/>
</dbReference>
<dbReference type="SUPFAM" id="SSF54106">
    <property type="entry name" value="LysM domain"/>
    <property type="match status" value="2"/>
</dbReference>
<reference evidence="4 5" key="1">
    <citation type="submission" date="2018-11" db="EMBL/GenBank/DDBJ databases">
        <title>Rufibacter latericius sp. nov., isolated from water in Baiyang Lake.</title>
        <authorList>
            <person name="Yang Y."/>
        </authorList>
    </citation>
    <scope>NUCLEOTIDE SEQUENCE [LARGE SCALE GENOMIC DNA]</scope>
    <source>
        <strain evidence="4 5">R-22-1c-1</strain>
    </source>
</reference>
<dbReference type="PROSITE" id="PS00922">
    <property type="entry name" value="TRANSGLYCOSYLASE"/>
    <property type="match status" value="1"/>
</dbReference>
<dbReference type="CDD" id="cd00118">
    <property type="entry name" value="LysM"/>
    <property type="match status" value="2"/>
</dbReference>
<dbReference type="PANTHER" id="PTHR33734">
    <property type="entry name" value="LYSM DOMAIN-CONTAINING GPI-ANCHORED PROTEIN 2"/>
    <property type="match status" value="1"/>
</dbReference>
<dbReference type="Proteomes" id="UP000272117">
    <property type="component" value="Unassembled WGS sequence"/>
</dbReference>
<dbReference type="CDD" id="cd16894">
    <property type="entry name" value="MltD-like"/>
    <property type="match status" value="1"/>
</dbReference>
<dbReference type="EMBL" id="RJJD01000008">
    <property type="protein sequence ID" value="RNI26296.1"/>
    <property type="molecule type" value="Genomic_DNA"/>
</dbReference>
<feature type="chain" id="PRO_5018184464" evidence="2">
    <location>
        <begin position="23"/>
        <end position="526"/>
    </location>
</feature>
<organism evidence="4 5">
    <name type="scientific">Rufibacter latericius</name>
    <dbReference type="NCBI Taxonomy" id="2487040"/>
    <lineage>
        <taxon>Bacteria</taxon>
        <taxon>Pseudomonadati</taxon>
        <taxon>Bacteroidota</taxon>
        <taxon>Cytophagia</taxon>
        <taxon>Cytophagales</taxon>
        <taxon>Hymenobacteraceae</taxon>
        <taxon>Rufibacter</taxon>
    </lineage>
</organism>
<dbReference type="InterPro" id="IPR023346">
    <property type="entry name" value="Lysozyme-like_dom_sf"/>
</dbReference>
<feature type="domain" description="LysM" evidence="3">
    <location>
        <begin position="481"/>
        <end position="525"/>
    </location>
</feature>
<evidence type="ECO:0000313" key="4">
    <source>
        <dbReference type="EMBL" id="RNI26296.1"/>
    </source>
</evidence>
<dbReference type="PROSITE" id="PS51782">
    <property type="entry name" value="LYSM"/>
    <property type="match status" value="2"/>
</dbReference>
<name>A0A3M9MLA1_9BACT</name>
<evidence type="ECO:0000256" key="1">
    <source>
        <dbReference type="ARBA" id="ARBA00007734"/>
    </source>
</evidence>
<gene>
    <name evidence="4" type="ORF">EFB08_15970</name>
</gene>
<feature type="signal peptide" evidence="2">
    <location>
        <begin position="1"/>
        <end position="22"/>
    </location>
</feature>
<dbReference type="PANTHER" id="PTHR33734:SF22">
    <property type="entry name" value="MEMBRANE-BOUND LYTIC MUREIN TRANSGLYCOSYLASE D"/>
    <property type="match status" value="1"/>
</dbReference>
<evidence type="ECO:0000256" key="2">
    <source>
        <dbReference type="SAM" id="SignalP"/>
    </source>
</evidence>
<proteinExistence type="inferred from homology"/>
<dbReference type="RefSeq" id="WP_123127911.1">
    <property type="nucleotide sequence ID" value="NZ_RJJD01000008.1"/>
</dbReference>
<protein>
    <submittedName>
        <fullName evidence="4">LysM peptidoglycan-binding domain-containing protein</fullName>
    </submittedName>
</protein>
<dbReference type="InterPro" id="IPR036779">
    <property type="entry name" value="LysM_dom_sf"/>
</dbReference>
<dbReference type="Gene3D" id="3.10.350.10">
    <property type="entry name" value="LysM domain"/>
    <property type="match status" value="2"/>
</dbReference>
<keyword evidence="2" id="KW-0732">Signal</keyword>
<dbReference type="GO" id="GO:0016020">
    <property type="term" value="C:membrane"/>
    <property type="evidence" value="ECO:0007669"/>
    <property type="project" value="InterPro"/>
</dbReference>
<sequence length="526" mass="59032">MRKTTLLTGLVLTLGLGSALHAQEMPTLESPVVQVKDTTKVLVDSVEFIPVETDELIQDRLSCLEQEIPLEFNKQVRGLIDYFTIRNRKYTRRVLERKPMYFPMFEKYLAKHNMPDELKYLAVVESALLPKAVSSAKAVGLWQFMDFTGREFRLVQNHYLDERMDPEKSTEAACKFLKQLYRMFGSWEMALAAYNCGPGNVRKAITRSGGKKTFWGIYPYLPKETRAYVPSFTALVYALNHAEDHNLHPAKLQMPIAVDTLLISQSLDLKLLAKQLNLPENQIVDLNPALKLKHIPENVSNFPLRIPADVRSFLAENRMAILDSSRYRAPYKAPARTKLPSLQEASPIILAKAEPVPTDSSLKKSFYTVRNNDNLSKIAKEQNVTVEQLKAWNKISGNMLTANQKLVVFKPEAPATQDVKLKEGPATETTLLASAEELPANTGKNAGPNANDVPKESAAIVMVSSKQASAKKKAEIEKPQTVHHVQPGDTLWNISKRYNNVSVEKLRKANKLKGDELKPGMKLIVG</sequence>
<dbReference type="AlphaFoldDB" id="A0A3M9MLA1"/>
<accession>A0A3M9MLA1</accession>
<dbReference type="InterPro" id="IPR008258">
    <property type="entry name" value="Transglycosylase_SLT_dom_1"/>
</dbReference>
<dbReference type="InterPro" id="IPR018392">
    <property type="entry name" value="LysM"/>
</dbReference>